<dbReference type="EMBL" id="BAABGR010000006">
    <property type="protein sequence ID" value="GAA4511446.1"/>
    <property type="molecule type" value="Genomic_DNA"/>
</dbReference>
<dbReference type="InterPro" id="IPR001791">
    <property type="entry name" value="Laminin_G"/>
</dbReference>
<dbReference type="SMART" id="SM00282">
    <property type="entry name" value="LamG"/>
    <property type="match status" value="1"/>
</dbReference>
<dbReference type="Proteomes" id="UP001500394">
    <property type="component" value="Unassembled WGS sequence"/>
</dbReference>
<comment type="caution">
    <text evidence="2">The sequence shown here is derived from an EMBL/GenBank/DDBJ whole genome shotgun (WGS) entry which is preliminary data.</text>
</comment>
<gene>
    <name evidence="2" type="ORF">GCM10023173_04130</name>
</gene>
<keyword evidence="3" id="KW-1185">Reference proteome</keyword>
<evidence type="ECO:0000313" key="2">
    <source>
        <dbReference type="EMBL" id="GAA4511446.1"/>
    </source>
</evidence>
<dbReference type="SUPFAM" id="SSF53649">
    <property type="entry name" value="Alkaline phosphatase-like"/>
    <property type="match status" value="1"/>
</dbReference>
<reference evidence="3" key="1">
    <citation type="journal article" date="2019" name="Int. J. Syst. Evol. Microbiol.">
        <title>The Global Catalogue of Microorganisms (GCM) 10K type strain sequencing project: providing services to taxonomists for standard genome sequencing and annotation.</title>
        <authorList>
            <consortium name="The Broad Institute Genomics Platform"/>
            <consortium name="The Broad Institute Genome Sequencing Center for Infectious Disease"/>
            <person name="Wu L."/>
            <person name="Ma J."/>
        </authorList>
    </citation>
    <scope>NUCLEOTIDE SEQUENCE [LARGE SCALE GENOMIC DNA]</scope>
    <source>
        <strain evidence="3">JCM 17858</strain>
    </source>
</reference>
<accession>A0ABP8QVV1</accession>
<dbReference type="Pfam" id="PF16356">
    <property type="entry name" value="DUF4983"/>
    <property type="match status" value="1"/>
</dbReference>
<name>A0ABP8QVV1_9SPHI</name>
<feature type="domain" description="Laminin G" evidence="1">
    <location>
        <begin position="306"/>
        <end position="440"/>
    </location>
</feature>
<sequence>MAVLSMALSSCNKEFPNILKSFSEQPNYSTGSSKVLYVIADGIRGKALQQLELPNLKIISRNALHSYGSLGDYEDIQFTKEIGLANLMTGVTSTKHKVVDNSLSQIDQTSYPSLLKRIKSEKNLHTAAFSTNEEFYNVVLKDADTGSLAISDADILTKTKEEISKGTSDLIVSHFSEPYIVGLQHSFEADDQEYLEALRAFDTALGELIETIKQRPTYGQENWLVVITSSIGGPAENSQVDNTSYGDNERNTITFFYNPKFSRSLLTRPNSTEIPYDGSAIRYTYGSPAVNATLQDASSFNFDTSDDFTIVFFFKSNITSSHNYPIILSKRDVGFSGNGWNLFLEVRDGDNKVGWNSNISSQVFGTKRVNDGEWHSIAVVVSRSGNADSVKMFTDGELNAFNTANQSSLANNAPLVIGKKAGDGNTSPDFLLSNLQIYNTAFSNKEVAELAGITHVDATHPKYTNLLGYWPGYEDAGTGKLSDMSGNNHHMVLSGPYNWVTFSDVVSYFQPPIRDSFYRMVPNAVDVPFFIYQWFGIIPKESWGLEGKSWTPTLLVSTY</sequence>
<dbReference type="Gene3D" id="3.40.720.10">
    <property type="entry name" value="Alkaline Phosphatase, subunit A"/>
    <property type="match status" value="1"/>
</dbReference>
<organism evidence="2 3">
    <name type="scientific">Sphingobacterium thermophilum</name>
    <dbReference type="NCBI Taxonomy" id="768534"/>
    <lineage>
        <taxon>Bacteria</taxon>
        <taxon>Pseudomonadati</taxon>
        <taxon>Bacteroidota</taxon>
        <taxon>Sphingobacteriia</taxon>
        <taxon>Sphingobacteriales</taxon>
        <taxon>Sphingobacteriaceae</taxon>
        <taxon>Sphingobacterium</taxon>
    </lineage>
</organism>
<dbReference type="SUPFAM" id="SSF49899">
    <property type="entry name" value="Concanavalin A-like lectins/glucanases"/>
    <property type="match status" value="1"/>
</dbReference>
<dbReference type="Gene3D" id="2.60.120.200">
    <property type="match status" value="1"/>
</dbReference>
<evidence type="ECO:0000313" key="3">
    <source>
        <dbReference type="Proteomes" id="UP001500394"/>
    </source>
</evidence>
<dbReference type="Pfam" id="PF13385">
    <property type="entry name" value="Laminin_G_3"/>
    <property type="match status" value="1"/>
</dbReference>
<proteinExistence type="predicted"/>
<dbReference type="InterPro" id="IPR017850">
    <property type="entry name" value="Alkaline_phosphatase_core_sf"/>
</dbReference>
<dbReference type="InterPro" id="IPR013320">
    <property type="entry name" value="ConA-like_dom_sf"/>
</dbReference>
<protein>
    <recommendedName>
        <fullName evidence="1">Laminin G domain-containing protein</fullName>
    </recommendedName>
</protein>
<dbReference type="InterPro" id="IPR032309">
    <property type="entry name" value="DUF4983"/>
</dbReference>
<evidence type="ECO:0000259" key="1">
    <source>
        <dbReference type="SMART" id="SM00282"/>
    </source>
</evidence>